<dbReference type="EMBL" id="FMZZ01000019">
    <property type="protein sequence ID" value="SDD82414.1"/>
    <property type="molecule type" value="Genomic_DNA"/>
</dbReference>
<reference evidence="3" key="1">
    <citation type="submission" date="2016-10" db="EMBL/GenBank/DDBJ databases">
        <authorList>
            <person name="Varghese N."/>
            <person name="Submissions S."/>
        </authorList>
    </citation>
    <scope>NUCLEOTIDE SEQUENCE [LARGE SCALE GENOMIC DNA]</scope>
    <source>
        <strain evidence="3">IBRC-M 10403</strain>
    </source>
</reference>
<dbReference type="AlphaFoldDB" id="A0A1G6XW03"/>
<evidence type="ECO:0000313" key="3">
    <source>
        <dbReference type="Proteomes" id="UP000199501"/>
    </source>
</evidence>
<protein>
    <recommendedName>
        <fullName evidence="1">ScoMcrA-like DNA sulfur-binding domain-containing protein</fullName>
    </recommendedName>
</protein>
<proteinExistence type="predicted"/>
<accession>A0A1G6XW03</accession>
<keyword evidence="3" id="KW-1185">Reference proteome</keyword>
<evidence type="ECO:0000259" key="1">
    <source>
        <dbReference type="Pfam" id="PF26340"/>
    </source>
</evidence>
<dbReference type="Pfam" id="PF26340">
    <property type="entry name" value="DNA-SBD_ScoMcrA"/>
    <property type="match status" value="1"/>
</dbReference>
<feature type="domain" description="ScoMcrA-like DNA sulfur-binding" evidence="1">
    <location>
        <begin position="2"/>
        <end position="55"/>
    </location>
</feature>
<evidence type="ECO:0000313" key="2">
    <source>
        <dbReference type="EMBL" id="SDD82414.1"/>
    </source>
</evidence>
<dbReference type="STRING" id="1271860.SAMN05216174_11933"/>
<name>A0A1G6XW03_9PSEU</name>
<organism evidence="2 3">
    <name type="scientific">Actinokineospora iranica</name>
    <dbReference type="NCBI Taxonomy" id="1271860"/>
    <lineage>
        <taxon>Bacteria</taxon>
        <taxon>Bacillati</taxon>
        <taxon>Actinomycetota</taxon>
        <taxon>Actinomycetes</taxon>
        <taxon>Pseudonocardiales</taxon>
        <taxon>Pseudonocardiaceae</taxon>
        <taxon>Actinokineospora</taxon>
    </lineage>
</organism>
<gene>
    <name evidence="2" type="ORF">SAMN05216174_11933</name>
</gene>
<sequence>MDVVSRFERLRVYARQSVPSPHQPVALLWALGQEERLHRWTKFRDEVGPLLAEFAWRR</sequence>
<dbReference type="Proteomes" id="UP000199501">
    <property type="component" value="Unassembled WGS sequence"/>
</dbReference>
<dbReference type="InterPro" id="IPR058813">
    <property type="entry name" value="DNA-SBD_ScoMcrA"/>
</dbReference>